<dbReference type="Pfam" id="PF00583">
    <property type="entry name" value="Acetyltransf_1"/>
    <property type="match status" value="1"/>
</dbReference>
<dbReference type="Gene3D" id="3.40.630.30">
    <property type="match status" value="1"/>
</dbReference>
<keyword evidence="2" id="KW-0012">Acyltransferase</keyword>
<evidence type="ECO:0000313" key="5">
    <source>
        <dbReference type="Proteomes" id="UP000249177"/>
    </source>
</evidence>
<organism evidence="4 5">
    <name type="scientific">Flavobacterium aquariorum</name>
    <dbReference type="NCBI Taxonomy" id="2217670"/>
    <lineage>
        <taxon>Bacteria</taxon>
        <taxon>Pseudomonadati</taxon>
        <taxon>Bacteroidota</taxon>
        <taxon>Flavobacteriia</taxon>
        <taxon>Flavobacteriales</taxon>
        <taxon>Flavobacteriaceae</taxon>
        <taxon>Flavobacterium</taxon>
    </lineage>
</organism>
<comment type="caution">
    <text evidence="4">The sequence shown here is derived from an EMBL/GenBank/DDBJ whole genome shotgun (WGS) entry which is preliminary data.</text>
</comment>
<evidence type="ECO:0000313" key="4">
    <source>
        <dbReference type="EMBL" id="PZX93770.1"/>
    </source>
</evidence>
<dbReference type="InterPro" id="IPR000182">
    <property type="entry name" value="GNAT_dom"/>
</dbReference>
<name>A0A2W7TY75_9FLAO</name>
<dbReference type="Proteomes" id="UP000249177">
    <property type="component" value="Unassembled WGS sequence"/>
</dbReference>
<dbReference type="PANTHER" id="PTHR42919">
    <property type="entry name" value="N-ALPHA-ACETYLTRANSFERASE"/>
    <property type="match status" value="1"/>
</dbReference>
<keyword evidence="1 4" id="KW-0808">Transferase</keyword>
<dbReference type="InterPro" id="IPR051556">
    <property type="entry name" value="N-term/lysine_N-AcTrnsfr"/>
</dbReference>
<dbReference type="RefSeq" id="WP_111410012.1">
    <property type="nucleotide sequence ID" value="NZ_QKXH01000005.1"/>
</dbReference>
<feature type="domain" description="N-acetyltransferase" evidence="3">
    <location>
        <begin position="1"/>
        <end position="146"/>
    </location>
</feature>
<reference evidence="4 5" key="1">
    <citation type="submission" date="2018-06" db="EMBL/GenBank/DDBJ databases">
        <title>Flavobacterium sp IMCC34762, genome.</title>
        <authorList>
            <person name="Joung Y."/>
            <person name="Cho J."/>
            <person name="Song J."/>
        </authorList>
    </citation>
    <scope>NUCLEOTIDE SEQUENCE [LARGE SCALE GENOMIC DNA]</scope>
    <source>
        <strain evidence="4 5">IMCC34762</strain>
    </source>
</reference>
<proteinExistence type="predicted"/>
<keyword evidence="5" id="KW-1185">Reference proteome</keyword>
<dbReference type="PANTHER" id="PTHR42919:SF8">
    <property type="entry name" value="N-ALPHA-ACETYLTRANSFERASE 50"/>
    <property type="match status" value="1"/>
</dbReference>
<accession>A0A2W7TY75</accession>
<evidence type="ECO:0000256" key="1">
    <source>
        <dbReference type="ARBA" id="ARBA00022679"/>
    </source>
</evidence>
<sequence length="148" mass="16796">MQNIEKITDLETYSVRHAVLRKGKPIETCQFEGDGLPSTYHFGYFLNNDLVGIISIFKNNNSIFAANNQYQIRGMAVLELHQNKGIGESLVKHCEVYCKKMQSDLIWFNARTAAVGFYEKSGYTTVGTAFEISDVGEHYLMVKSVRNE</sequence>
<dbReference type="InterPro" id="IPR016181">
    <property type="entry name" value="Acyl_CoA_acyltransferase"/>
</dbReference>
<dbReference type="OrthoDB" id="2352823at2"/>
<dbReference type="CDD" id="cd04301">
    <property type="entry name" value="NAT_SF"/>
    <property type="match status" value="1"/>
</dbReference>
<dbReference type="EMBL" id="QKXH01000005">
    <property type="protein sequence ID" value="PZX93770.1"/>
    <property type="molecule type" value="Genomic_DNA"/>
</dbReference>
<dbReference type="SUPFAM" id="SSF55729">
    <property type="entry name" value="Acyl-CoA N-acyltransferases (Nat)"/>
    <property type="match status" value="1"/>
</dbReference>
<dbReference type="PROSITE" id="PS51186">
    <property type="entry name" value="GNAT"/>
    <property type="match status" value="1"/>
</dbReference>
<evidence type="ECO:0000256" key="2">
    <source>
        <dbReference type="ARBA" id="ARBA00023315"/>
    </source>
</evidence>
<dbReference type="AlphaFoldDB" id="A0A2W7TY75"/>
<gene>
    <name evidence="4" type="ORF">DOS84_09450</name>
</gene>
<protein>
    <submittedName>
        <fullName evidence="4">GNAT family N-acetyltransferase</fullName>
    </submittedName>
</protein>
<dbReference type="GO" id="GO:0016747">
    <property type="term" value="F:acyltransferase activity, transferring groups other than amino-acyl groups"/>
    <property type="evidence" value="ECO:0007669"/>
    <property type="project" value="InterPro"/>
</dbReference>
<evidence type="ECO:0000259" key="3">
    <source>
        <dbReference type="PROSITE" id="PS51186"/>
    </source>
</evidence>